<keyword evidence="2" id="KW-0732">Signal</keyword>
<proteinExistence type="predicted"/>
<evidence type="ECO:0008006" key="5">
    <source>
        <dbReference type="Google" id="ProtNLM"/>
    </source>
</evidence>
<dbReference type="OrthoDB" id="5597238at2759"/>
<feature type="chain" id="PRO_5025545378" description="Extracellular membrane protein CFEM domain-containing protein" evidence="2">
    <location>
        <begin position="17"/>
        <end position="186"/>
    </location>
</feature>
<protein>
    <recommendedName>
        <fullName evidence="5">Extracellular membrane protein CFEM domain-containing protein</fullName>
    </recommendedName>
</protein>
<feature type="region of interest" description="Disordered" evidence="1">
    <location>
        <begin position="133"/>
        <end position="159"/>
    </location>
</feature>
<keyword evidence="4" id="KW-1185">Reference proteome</keyword>
<evidence type="ECO:0000256" key="1">
    <source>
        <dbReference type="SAM" id="MobiDB-lite"/>
    </source>
</evidence>
<name>A0A6A6TVU5_9PLEO</name>
<evidence type="ECO:0000313" key="4">
    <source>
        <dbReference type="Proteomes" id="UP000799324"/>
    </source>
</evidence>
<accession>A0A6A6TVU5</accession>
<dbReference type="AlphaFoldDB" id="A0A6A6TVU5"/>
<evidence type="ECO:0000313" key="3">
    <source>
        <dbReference type="EMBL" id="KAF2662978.1"/>
    </source>
</evidence>
<dbReference type="Proteomes" id="UP000799324">
    <property type="component" value="Unassembled WGS sequence"/>
</dbReference>
<evidence type="ECO:0000256" key="2">
    <source>
        <dbReference type="SAM" id="SignalP"/>
    </source>
</evidence>
<gene>
    <name evidence="3" type="ORF">K491DRAFT_672800</name>
</gene>
<reference evidence="3" key="1">
    <citation type="journal article" date="2020" name="Stud. Mycol.">
        <title>101 Dothideomycetes genomes: a test case for predicting lifestyles and emergence of pathogens.</title>
        <authorList>
            <person name="Haridas S."/>
            <person name="Albert R."/>
            <person name="Binder M."/>
            <person name="Bloem J."/>
            <person name="Labutti K."/>
            <person name="Salamov A."/>
            <person name="Andreopoulos B."/>
            <person name="Baker S."/>
            <person name="Barry K."/>
            <person name="Bills G."/>
            <person name="Bluhm B."/>
            <person name="Cannon C."/>
            <person name="Castanera R."/>
            <person name="Culley D."/>
            <person name="Daum C."/>
            <person name="Ezra D."/>
            <person name="Gonzalez J."/>
            <person name="Henrissat B."/>
            <person name="Kuo A."/>
            <person name="Liang C."/>
            <person name="Lipzen A."/>
            <person name="Lutzoni F."/>
            <person name="Magnuson J."/>
            <person name="Mondo S."/>
            <person name="Nolan M."/>
            <person name="Ohm R."/>
            <person name="Pangilinan J."/>
            <person name="Park H.-J."/>
            <person name="Ramirez L."/>
            <person name="Alfaro M."/>
            <person name="Sun H."/>
            <person name="Tritt A."/>
            <person name="Yoshinaga Y."/>
            <person name="Zwiers L.-H."/>
            <person name="Turgeon B."/>
            <person name="Goodwin S."/>
            <person name="Spatafora J."/>
            <person name="Crous P."/>
            <person name="Grigoriev I."/>
        </authorList>
    </citation>
    <scope>NUCLEOTIDE SEQUENCE</scope>
    <source>
        <strain evidence="3">CBS 122681</strain>
    </source>
</reference>
<sequence>MKYAAIIVSLAIGAFALPQDASTITSAPASAASAGLTPQQSCAVACDPADVNCKASCLGIAHPNSSQAVETTECAEKCDQGDGSPEATEKYSECVQGCIASYFPSSQTVQVGAAASSAAASLTGSAASAASSGASHAASGTGSQATGTGTPSGSAAAASGTGAANLNSVQMAGAGVVGLVMAIFAL</sequence>
<feature type="signal peptide" evidence="2">
    <location>
        <begin position="1"/>
        <end position="16"/>
    </location>
</feature>
<organism evidence="3 4">
    <name type="scientific">Lophiostoma macrostomum CBS 122681</name>
    <dbReference type="NCBI Taxonomy" id="1314788"/>
    <lineage>
        <taxon>Eukaryota</taxon>
        <taxon>Fungi</taxon>
        <taxon>Dikarya</taxon>
        <taxon>Ascomycota</taxon>
        <taxon>Pezizomycotina</taxon>
        <taxon>Dothideomycetes</taxon>
        <taxon>Pleosporomycetidae</taxon>
        <taxon>Pleosporales</taxon>
        <taxon>Lophiostomataceae</taxon>
        <taxon>Lophiostoma</taxon>
    </lineage>
</organism>
<dbReference type="EMBL" id="MU004288">
    <property type="protein sequence ID" value="KAF2662978.1"/>
    <property type="molecule type" value="Genomic_DNA"/>
</dbReference>